<evidence type="ECO:0000313" key="25">
    <source>
        <dbReference type="EMBL" id="CAF4203100.1"/>
    </source>
</evidence>
<evidence type="ECO:0000256" key="14">
    <source>
        <dbReference type="ARBA" id="ARBA00023211"/>
    </source>
</evidence>
<dbReference type="GO" id="GO:0005759">
    <property type="term" value="C:mitochondrial matrix"/>
    <property type="evidence" value="ECO:0007669"/>
    <property type="project" value="UniProtKB-SubCell"/>
</dbReference>
<dbReference type="InterPro" id="IPR050856">
    <property type="entry name" value="Biotin_carboxylase_complex"/>
</dbReference>
<dbReference type="InterPro" id="IPR011053">
    <property type="entry name" value="Single_hybrid_motif"/>
</dbReference>
<evidence type="ECO:0000256" key="20">
    <source>
        <dbReference type="SAM" id="MobiDB-lite"/>
    </source>
</evidence>
<dbReference type="Pfam" id="PF18140">
    <property type="entry name" value="PCC_BT"/>
    <property type="match status" value="1"/>
</dbReference>
<comment type="pathway">
    <text evidence="3">Metabolic intermediate metabolism; propanoyl-CoA degradation; succinyl-CoA from propanoyl-CoA: step 1/3.</text>
</comment>
<evidence type="ECO:0000256" key="3">
    <source>
        <dbReference type="ARBA" id="ARBA00005060"/>
    </source>
</evidence>
<dbReference type="NCBIfam" id="NF006367">
    <property type="entry name" value="PRK08591.1"/>
    <property type="match status" value="1"/>
</dbReference>
<keyword evidence="9 19" id="KW-0067">ATP-binding</keyword>
<dbReference type="Gene3D" id="3.40.50.20">
    <property type="match status" value="1"/>
</dbReference>
<keyword evidence="15" id="KW-0092">Biotin</keyword>
<evidence type="ECO:0000256" key="17">
    <source>
        <dbReference type="ARBA" id="ARBA00048208"/>
    </source>
</evidence>
<evidence type="ECO:0000256" key="10">
    <source>
        <dbReference type="ARBA" id="ARBA00022842"/>
    </source>
</evidence>
<evidence type="ECO:0000256" key="15">
    <source>
        <dbReference type="ARBA" id="ARBA00023267"/>
    </source>
</evidence>
<gene>
    <name evidence="25" type="ORF">HFQ381_LOCUS7597</name>
    <name evidence="24" type="ORF">UJA718_LOCUS1539</name>
</gene>
<evidence type="ECO:0000256" key="5">
    <source>
        <dbReference type="ARBA" id="ARBA00018058"/>
    </source>
</evidence>
<dbReference type="PROSITE" id="PS50979">
    <property type="entry name" value="BC"/>
    <property type="match status" value="1"/>
</dbReference>
<dbReference type="InterPro" id="IPR016185">
    <property type="entry name" value="PreATP-grasp_dom_sf"/>
</dbReference>
<evidence type="ECO:0000256" key="7">
    <source>
        <dbReference type="ARBA" id="ARBA00022723"/>
    </source>
</evidence>
<evidence type="ECO:0000256" key="6">
    <source>
        <dbReference type="ARBA" id="ARBA00022598"/>
    </source>
</evidence>
<dbReference type="Proteomes" id="UP000663851">
    <property type="component" value="Unassembled WGS sequence"/>
</dbReference>
<evidence type="ECO:0000259" key="22">
    <source>
        <dbReference type="PROSITE" id="PS50975"/>
    </source>
</evidence>
<dbReference type="PANTHER" id="PTHR18866">
    <property type="entry name" value="CARBOXYLASE:PYRUVATE/ACETYL-COA/PROPIONYL-COA CARBOXYLASE"/>
    <property type="match status" value="1"/>
</dbReference>
<evidence type="ECO:0000256" key="19">
    <source>
        <dbReference type="PROSITE-ProRule" id="PRU00409"/>
    </source>
</evidence>
<protein>
    <recommendedName>
        <fullName evidence="5">Propionyl-CoA carboxylase alpha chain, mitochondrial</fullName>
        <ecNumber evidence="4">6.4.1.3</ecNumber>
    </recommendedName>
    <alternativeName>
        <fullName evidence="16">Propanoyl-CoA:carbon dioxide ligase subunit alpha</fullName>
    </alternativeName>
</protein>
<dbReference type="PROSITE" id="PS00867">
    <property type="entry name" value="CPSASE_2"/>
    <property type="match status" value="1"/>
</dbReference>
<dbReference type="SMART" id="SM00878">
    <property type="entry name" value="Biotin_carb_C"/>
    <property type="match status" value="1"/>
</dbReference>
<dbReference type="InterPro" id="IPR005482">
    <property type="entry name" value="Biotin_COase_C"/>
</dbReference>
<dbReference type="FunFam" id="3.40.50.20:FF:000010">
    <property type="entry name" value="Propionyl-CoA carboxylase subunit alpha"/>
    <property type="match status" value="1"/>
</dbReference>
<evidence type="ECO:0000256" key="12">
    <source>
        <dbReference type="ARBA" id="ARBA00022963"/>
    </source>
</evidence>
<keyword evidence="13" id="KW-0443">Lipid metabolism</keyword>
<dbReference type="FunFam" id="3.30.1490.20:FF:000018">
    <property type="entry name" value="Biotin carboxylase"/>
    <property type="match status" value="1"/>
</dbReference>
<evidence type="ECO:0000256" key="18">
    <source>
        <dbReference type="ARBA" id="ARBA00049495"/>
    </source>
</evidence>
<dbReference type="Pfam" id="PF00289">
    <property type="entry name" value="Biotin_carb_N"/>
    <property type="match status" value="1"/>
</dbReference>
<dbReference type="PROSITE" id="PS00188">
    <property type="entry name" value="BIOTIN"/>
    <property type="match status" value="1"/>
</dbReference>
<feature type="domain" description="Biotin carboxylation" evidence="23">
    <location>
        <begin position="403"/>
        <end position="850"/>
    </location>
</feature>
<dbReference type="InterPro" id="IPR011764">
    <property type="entry name" value="Biotin_carboxylation_dom"/>
</dbReference>
<sequence length="1204" mass="134890">MEQLESSDNLYSEELLNLASNQVDQAISHALNSLVRILSCPCISLTTTSSSSFQNPSISPINRSLQPNVSIRCRSSGRNNRRERKVSFHHTIPRCSLPATQNDLVLYQSRLLSSYQQTDLAICKSSQNVNGSNRTFDVQYSFSLNKPWLTKVDKRRHNLISIQNFVNELVEHSTRAAFLQIDYQHITNNCRSFYEFDTSCLLFDCSPSYAPIERLKAINSYADQLIHSAIKQSIENVSSSNENLIENLSSRFTEEVISDALSTISSNEMYSKTLLTDDEKQSRKTKKRSTPTIRLANNENSEPQSTLFHQIRHRSSSAFRTITNNYTRRETVDSVINNIAQKVYIDSFDELRHGLRSSSPVGRVLLLKRFQSTKAVAQNAKTLFTYGKDGHYFLDHIDPDEPKYSKILIANRGEIACRVIRTCNAMGIKTVAVHSDVDSTSLFVKMADEAVCIGPAPTRLSYLNEDIILETVKKTGAEAVHPGYGFLSENTKFAKKLADHNVEFIGPSSHSIQAMGDKIHSKVIARKAKISMIPGYDGEVKDAEECVRVSNDIGYPVMIKASAGGGGKGMRVAWNDKEARENFRLSKSEAASSFGDDRMLVEKFIDNPRHIEFQVLGDKHGNIVYLNERECSIQRRNQKVIEEAPSVFLDPATRKKMGEEAVQLAHAVGYYSAGTVEFMVDSKRNFYFLEMNTRLQVEHPITEATTGIDIVHQMIRVAKGHTLRFKQPDIGIRGWAIESRVYAEDPYKAFGLPSIGRLTSYKDPSHIPNVRCDSGITEGSEISLYYDPLICKLTTFGKDRNAALATMAQALDSYVIRGVTNNIPLLRDIITEERFVAGNITTKYLPQVYPDGFKGKQLVDSEREQLLALAACVGVKRTIRARSFKKTGQVTTPNEYVFEVKIDDFKRHIRVTPTEKDGVKQFEIEMDGVKKLAIKDNFKLGDQVMNVNFSGEPRIMQLFKTDALGHVTLIYLGTKYALRVLPERAAKYVPLMPEKKQIDFASVLISPMPGIVKSVSVTVGQSVAEGQEVCVVEAMKMQNKLTAGRVGVVKFVGIKEGETVEDGKEVINNEADAHTCAKLIAEEFAAHEPSCVIATICASDFYLVNQKHPYDACGPPTTIPFIDLLDAMNNLFINHDFRRELEPNTILHIMMGATRVQHSGKKVTSKLRAAMCNHARDSEGFQYALMQVSNQAARHIYLKKMGGK</sequence>
<organism evidence="24 26">
    <name type="scientific">Rotaria socialis</name>
    <dbReference type="NCBI Taxonomy" id="392032"/>
    <lineage>
        <taxon>Eukaryota</taxon>
        <taxon>Metazoa</taxon>
        <taxon>Spiralia</taxon>
        <taxon>Gnathifera</taxon>
        <taxon>Rotifera</taxon>
        <taxon>Eurotatoria</taxon>
        <taxon>Bdelloidea</taxon>
        <taxon>Philodinida</taxon>
        <taxon>Philodinidae</taxon>
        <taxon>Rotaria</taxon>
    </lineage>
</organism>
<feature type="region of interest" description="Disordered" evidence="20">
    <location>
        <begin position="276"/>
        <end position="303"/>
    </location>
</feature>
<dbReference type="InterPro" id="IPR005481">
    <property type="entry name" value="BC-like_N"/>
</dbReference>
<dbReference type="InterPro" id="IPR041265">
    <property type="entry name" value="PCC_BT"/>
</dbReference>
<dbReference type="Pfam" id="PF02786">
    <property type="entry name" value="CPSase_L_D2"/>
    <property type="match status" value="1"/>
</dbReference>
<keyword evidence="12" id="KW-0442">Lipid degradation</keyword>
<dbReference type="FunFam" id="3.30.470.20:FF:000028">
    <property type="entry name" value="Methylcrotonoyl-CoA carboxylase subunit alpha, mitochondrial"/>
    <property type="match status" value="1"/>
</dbReference>
<comment type="subcellular location">
    <subcellularLocation>
        <location evidence="2">Mitochondrion matrix</location>
    </subcellularLocation>
</comment>
<dbReference type="UniPathway" id="UPA00945">
    <property type="reaction ID" value="UER00908"/>
</dbReference>
<dbReference type="EC" id="6.4.1.3" evidence="4"/>
<dbReference type="GO" id="GO:0004658">
    <property type="term" value="F:propionyl-CoA carboxylase activity"/>
    <property type="evidence" value="ECO:0007669"/>
    <property type="project" value="UniProtKB-EC"/>
</dbReference>
<evidence type="ECO:0000256" key="1">
    <source>
        <dbReference type="ARBA" id="ARBA00001953"/>
    </source>
</evidence>
<dbReference type="InterPro" id="IPR005479">
    <property type="entry name" value="CPAse_ATP-bd"/>
</dbReference>
<accession>A0A819W4M1</accession>
<name>A0A819W4M1_9BILA</name>
<keyword evidence="26" id="KW-1185">Reference proteome</keyword>
<dbReference type="PROSITE" id="PS00866">
    <property type="entry name" value="CPSASE_1"/>
    <property type="match status" value="1"/>
</dbReference>
<dbReference type="InterPro" id="IPR013815">
    <property type="entry name" value="ATP_grasp_subdomain_1"/>
</dbReference>
<dbReference type="PROSITE" id="PS50975">
    <property type="entry name" value="ATP_GRASP"/>
    <property type="match status" value="1"/>
</dbReference>
<dbReference type="Proteomes" id="UP000663873">
    <property type="component" value="Unassembled WGS sequence"/>
</dbReference>
<dbReference type="SUPFAM" id="SSF51246">
    <property type="entry name" value="Rudiment single hybrid motif"/>
    <property type="match status" value="1"/>
</dbReference>
<comment type="catalytic activity">
    <reaction evidence="17">
        <text>butanoyl-CoA + hydrogencarbonate + ATP = (2S)-ethylmalonyl-CoA + ADP + phosphate + H(+)</text>
        <dbReference type="Rhea" id="RHEA:59520"/>
        <dbReference type="ChEBI" id="CHEBI:15378"/>
        <dbReference type="ChEBI" id="CHEBI:17544"/>
        <dbReference type="ChEBI" id="CHEBI:30616"/>
        <dbReference type="ChEBI" id="CHEBI:43474"/>
        <dbReference type="ChEBI" id="CHEBI:57371"/>
        <dbReference type="ChEBI" id="CHEBI:60909"/>
        <dbReference type="ChEBI" id="CHEBI:456216"/>
    </reaction>
    <physiologicalReaction direction="left-to-right" evidence="17">
        <dbReference type="Rhea" id="RHEA:59521"/>
    </physiologicalReaction>
</comment>
<feature type="domain" description="ATP-grasp" evidence="22">
    <location>
        <begin position="522"/>
        <end position="719"/>
    </location>
</feature>
<comment type="caution">
    <text evidence="24">The sequence shown here is derived from an EMBL/GenBank/DDBJ whole genome shotgun (WGS) entry which is preliminary data.</text>
</comment>
<evidence type="ECO:0000313" key="26">
    <source>
        <dbReference type="Proteomes" id="UP000663873"/>
    </source>
</evidence>
<keyword evidence="14" id="KW-0464">Manganese</keyword>
<evidence type="ECO:0000256" key="13">
    <source>
        <dbReference type="ARBA" id="ARBA00023098"/>
    </source>
</evidence>
<evidence type="ECO:0000256" key="9">
    <source>
        <dbReference type="ARBA" id="ARBA00022840"/>
    </source>
</evidence>
<dbReference type="Gene3D" id="3.30.700.30">
    <property type="match status" value="1"/>
</dbReference>
<dbReference type="InterPro" id="IPR011761">
    <property type="entry name" value="ATP-grasp"/>
</dbReference>
<dbReference type="Gene3D" id="3.30.1490.20">
    <property type="entry name" value="ATP-grasp fold, A domain"/>
    <property type="match status" value="1"/>
</dbReference>
<keyword evidence="7" id="KW-0479">Metal-binding</keyword>
<dbReference type="SUPFAM" id="SSF56059">
    <property type="entry name" value="Glutathione synthetase ATP-binding domain-like"/>
    <property type="match status" value="1"/>
</dbReference>
<feature type="compositionally biased region" description="Polar residues" evidence="20">
    <location>
        <begin position="290"/>
        <end position="303"/>
    </location>
</feature>
<dbReference type="EMBL" id="CAJOBP010000093">
    <property type="protein sequence ID" value="CAF4120626.1"/>
    <property type="molecule type" value="Genomic_DNA"/>
</dbReference>
<keyword evidence="8 19" id="KW-0547">Nucleotide-binding</keyword>
<dbReference type="AlphaFoldDB" id="A0A819W4M1"/>
<evidence type="ECO:0000259" key="21">
    <source>
        <dbReference type="PROSITE" id="PS50968"/>
    </source>
</evidence>
<dbReference type="Gene3D" id="2.40.50.100">
    <property type="match status" value="1"/>
</dbReference>
<dbReference type="Gene3D" id="3.40.630.30">
    <property type="match status" value="1"/>
</dbReference>
<feature type="domain" description="Lipoyl-binding" evidence="21">
    <location>
        <begin position="995"/>
        <end position="1070"/>
    </location>
</feature>
<dbReference type="InterPro" id="IPR001882">
    <property type="entry name" value="Biotin_BS"/>
</dbReference>
<dbReference type="InterPro" id="IPR011054">
    <property type="entry name" value="Rudment_hybrid_motif"/>
</dbReference>
<dbReference type="Gene3D" id="3.30.470.20">
    <property type="entry name" value="ATP-grasp fold, B domain"/>
    <property type="match status" value="1"/>
</dbReference>
<evidence type="ECO:0000256" key="2">
    <source>
        <dbReference type="ARBA" id="ARBA00004305"/>
    </source>
</evidence>
<evidence type="ECO:0000313" key="24">
    <source>
        <dbReference type="EMBL" id="CAF4120626.1"/>
    </source>
</evidence>
<dbReference type="GO" id="GO:0016042">
    <property type="term" value="P:lipid catabolic process"/>
    <property type="evidence" value="ECO:0007669"/>
    <property type="project" value="UniProtKB-KW"/>
</dbReference>
<dbReference type="Pfam" id="PF02785">
    <property type="entry name" value="Biotin_carb_C"/>
    <property type="match status" value="1"/>
</dbReference>
<keyword evidence="11" id="KW-0809">Transit peptide</keyword>
<dbReference type="InterPro" id="IPR000089">
    <property type="entry name" value="Biotin_lipoyl"/>
</dbReference>
<proteinExistence type="predicted"/>
<evidence type="ECO:0000256" key="16">
    <source>
        <dbReference type="ARBA" id="ARBA00031557"/>
    </source>
</evidence>
<dbReference type="CDD" id="cd06850">
    <property type="entry name" value="biotinyl_domain"/>
    <property type="match status" value="1"/>
</dbReference>
<keyword evidence="10" id="KW-0460">Magnesium</keyword>
<comment type="catalytic activity">
    <reaction evidence="18">
        <text>propanoyl-CoA + hydrogencarbonate + ATP = (S)-methylmalonyl-CoA + ADP + phosphate + H(+)</text>
        <dbReference type="Rhea" id="RHEA:23720"/>
        <dbReference type="ChEBI" id="CHEBI:15378"/>
        <dbReference type="ChEBI" id="CHEBI:17544"/>
        <dbReference type="ChEBI" id="CHEBI:30616"/>
        <dbReference type="ChEBI" id="CHEBI:43474"/>
        <dbReference type="ChEBI" id="CHEBI:57327"/>
        <dbReference type="ChEBI" id="CHEBI:57392"/>
        <dbReference type="ChEBI" id="CHEBI:456216"/>
        <dbReference type="EC" id="6.4.1.3"/>
    </reaction>
    <physiologicalReaction direction="left-to-right" evidence="18">
        <dbReference type="Rhea" id="RHEA:23721"/>
    </physiologicalReaction>
</comment>
<dbReference type="PROSITE" id="PS50968">
    <property type="entry name" value="BIOTINYL_LIPOYL"/>
    <property type="match status" value="1"/>
</dbReference>
<dbReference type="GO" id="GO:0005524">
    <property type="term" value="F:ATP binding"/>
    <property type="evidence" value="ECO:0007669"/>
    <property type="project" value="UniProtKB-UniRule"/>
</dbReference>
<evidence type="ECO:0000256" key="8">
    <source>
        <dbReference type="ARBA" id="ARBA00022741"/>
    </source>
</evidence>
<keyword evidence="6" id="KW-0436">Ligase</keyword>
<dbReference type="SUPFAM" id="SSF51230">
    <property type="entry name" value="Single hybrid motif"/>
    <property type="match status" value="1"/>
</dbReference>
<dbReference type="EMBL" id="CAJOBO010000365">
    <property type="protein sequence ID" value="CAF4203100.1"/>
    <property type="molecule type" value="Genomic_DNA"/>
</dbReference>
<evidence type="ECO:0000256" key="11">
    <source>
        <dbReference type="ARBA" id="ARBA00022946"/>
    </source>
</evidence>
<dbReference type="GO" id="GO:0046872">
    <property type="term" value="F:metal ion binding"/>
    <property type="evidence" value="ECO:0007669"/>
    <property type="project" value="UniProtKB-KW"/>
</dbReference>
<evidence type="ECO:0000259" key="23">
    <source>
        <dbReference type="PROSITE" id="PS50979"/>
    </source>
</evidence>
<dbReference type="SUPFAM" id="SSF52440">
    <property type="entry name" value="PreATP-grasp domain"/>
    <property type="match status" value="1"/>
</dbReference>
<comment type="cofactor">
    <cofactor evidence="1">
        <name>biotin</name>
        <dbReference type="ChEBI" id="CHEBI:57586"/>
    </cofactor>
</comment>
<dbReference type="PANTHER" id="PTHR18866:SF33">
    <property type="entry name" value="METHYLCROTONOYL-COA CARBOXYLASE SUBUNIT ALPHA, MITOCHONDRIAL-RELATED"/>
    <property type="match status" value="1"/>
</dbReference>
<dbReference type="Pfam" id="PF00364">
    <property type="entry name" value="Biotin_lipoyl"/>
    <property type="match status" value="1"/>
</dbReference>
<evidence type="ECO:0000256" key="4">
    <source>
        <dbReference type="ARBA" id="ARBA00013050"/>
    </source>
</evidence>
<reference evidence="24" key="1">
    <citation type="submission" date="2021-02" db="EMBL/GenBank/DDBJ databases">
        <authorList>
            <person name="Nowell W R."/>
        </authorList>
    </citation>
    <scope>NUCLEOTIDE SEQUENCE</scope>
</reference>
<dbReference type="GO" id="GO:0009374">
    <property type="term" value="F:biotin binding"/>
    <property type="evidence" value="ECO:0007669"/>
    <property type="project" value="UniProtKB-ARBA"/>
</dbReference>